<keyword evidence="3" id="KW-1185">Reference proteome</keyword>
<evidence type="ECO:0000313" key="2">
    <source>
        <dbReference type="EMBL" id="KAL2870923.1"/>
    </source>
</evidence>
<name>A0ABR4M287_9EURO</name>
<evidence type="ECO:0000313" key="3">
    <source>
        <dbReference type="Proteomes" id="UP001610432"/>
    </source>
</evidence>
<dbReference type="EMBL" id="JBFXLQ010000004">
    <property type="protein sequence ID" value="KAL2870923.1"/>
    <property type="molecule type" value="Genomic_DNA"/>
</dbReference>
<accession>A0ABR4M287</accession>
<proteinExistence type="predicted"/>
<dbReference type="InterPro" id="IPR001810">
    <property type="entry name" value="F-box_dom"/>
</dbReference>
<dbReference type="PROSITE" id="PS50181">
    <property type="entry name" value="FBOX"/>
    <property type="match status" value="1"/>
</dbReference>
<dbReference type="Pfam" id="PF12937">
    <property type="entry name" value="F-box-like"/>
    <property type="match status" value="1"/>
</dbReference>
<organism evidence="2 3">
    <name type="scientific">Aspergillus lucknowensis</name>
    <dbReference type="NCBI Taxonomy" id="176173"/>
    <lineage>
        <taxon>Eukaryota</taxon>
        <taxon>Fungi</taxon>
        <taxon>Dikarya</taxon>
        <taxon>Ascomycota</taxon>
        <taxon>Pezizomycotina</taxon>
        <taxon>Eurotiomycetes</taxon>
        <taxon>Eurotiomycetidae</taxon>
        <taxon>Eurotiales</taxon>
        <taxon>Aspergillaceae</taxon>
        <taxon>Aspergillus</taxon>
        <taxon>Aspergillus subgen. Nidulantes</taxon>
    </lineage>
</organism>
<dbReference type="CDD" id="cd09917">
    <property type="entry name" value="F-box_SF"/>
    <property type="match status" value="1"/>
</dbReference>
<feature type="domain" description="F-box" evidence="1">
    <location>
        <begin position="1"/>
        <end position="35"/>
    </location>
</feature>
<dbReference type="GeneID" id="98147206"/>
<dbReference type="SUPFAM" id="SSF81383">
    <property type="entry name" value="F-box domain"/>
    <property type="match status" value="1"/>
</dbReference>
<dbReference type="InterPro" id="IPR036047">
    <property type="entry name" value="F-box-like_dom_sf"/>
</dbReference>
<dbReference type="RefSeq" id="XP_070889902.1">
    <property type="nucleotide sequence ID" value="XM_071032134.1"/>
</dbReference>
<comment type="caution">
    <text evidence="2">The sequence shown here is derived from an EMBL/GenBank/DDBJ whole genome shotgun (WGS) entry which is preliminary data.</text>
</comment>
<gene>
    <name evidence="2" type="ORF">BJX67DRAFT_377546</name>
</gene>
<sequence length="577" mass="64894">MLADLPVEVLLQITEYLDAETLVHLYELCRRLFHVAALQLRRTCRVKAVNLGTFKRDHAIDVTPHLTNRRTLKFVEELVIYGRSGYIDSRYCPLHVGRQAAEDLGRALMPLFRGWHVSACVPLQILGPRGYLRRHQQKLESLAIFTRRCDWDGDGYIGSGRAPDPSRKLSISRFHHLRTLSWTSLTSVNHCAALAEFLALHRNTRSLEELILSASVLARTFPSLNVFPIQPRRILFPRLRDLSLTNIDVPDADAAAIADFAHALQMHRLHSLHLRTFYYASDLLSTIAGMARTDTDTDTDGGNGEIPLKSLDITLNEHSARDTESLRAFFALSMPRLEDVFLCVTDVDQDSLRPHLTAILAPTGRKIRRFVYHRSLAVAGDVEGAWEGIAPPVIVDSQTLALFGRENLECVGISAELGSLKYLLSNHPTALSWEILHICSLCIPPDAESEYHPHNHLLVSNFTSDLDGDGDVDLTTPPRSVLNASRYRYTPEVRRFLAFAQWAFGAGRVHLPRLRLLVLGGVELAPGYSPRWGEIRLGRASECGDRDSDSQGYSYREVGEGDVEATMFEDNWDFFRV</sequence>
<protein>
    <recommendedName>
        <fullName evidence="1">F-box domain-containing protein</fullName>
    </recommendedName>
</protein>
<dbReference type="Proteomes" id="UP001610432">
    <property type="component" value="Unassembled WGS sequence"/>
</dbReference>
<reference evidence="2 3" key="1">
    <citation type="submission" date="2024-07" db="EMBL/GenBank/DDBJ databases">
        <title>Section-level genome sequencing and comparative genomics of Aspergillus sections Usti and Cavernicolus.</title>
        <authorList>
            <consortium name="Lawrence Berkeley National Laboratory"/>
            <person name="Nybo J.L."/>
            <person name="Vesth T.C."/>
            <person name="Theobald S."/>
            <person name="Frisvad J.C."/>
            <person name="Larsen T.O."/>
            <person name="Kjaerboelling I."/>
            <person name="Rothschild-Mancinelli K."/>
            <person name="Lyhne E.K."/>
            <person name="Kogle M.E."/>
            <person name="Barry K."/>
            <person name="Clum A."/>
            <person name="Na H."/>
            <person name="Ledsgaard L."/>
            <person name="Lin J."/>
            <person name="Lipzen A."/>
            <person name="Kuo A."/>
            <person name="Riley R."/>
            <person name="Mondo S."/>
            <person name="Labutti K."/>
            <person name="Haridas S."/>
            <person name="Pangalinan J."/>
            <person name="Salamov A.A."/>
            <person name="Simmons B.A."/>
            <person name="Magnuson J.K."/>
            <person name="Chen J."/>
            <person name="Drula E."/>
            <person name="Henrissat B."/>
            <person name="Wiebenga A."/>
            <person name="Lubbers R.J."/>
            <person name="Gomes A.C."/>
            <person name="Macurrencykelacurrency M.R."/>
            <person name="Stajich J."/>
            <person name="Grigoriev I.V."/>
            <person name="Mortensen U.H."/>
            <person name="De Vries R.P."/>
            <person name="Baker S.E."/>
            <person name="Andersen M.R."/>
        </authorList>
    </citation>
    <scope>NUCLEOTIDE SEQUENCE [LARGE SCALE GENOMIC DNA]</scope>
    <source>
        <strain evidence="2 3">CBS 449.75</strain>
    </source>
</reference>
<evidence type="ECO:0000259" key="1">
    <source>
        <dbReference type="PROSITE" id="PS50181"/>
    </source>
</evidence>